<dbReference type="InterPro" id="IPR027417">
    <property type="entry name" value="P-loop_NTPase"/>
</dbReference>
<dbReference type="eggNOG" id="COG4088">
    <property type="taxonomic scope" value="Bacteria"/>
</dbReference>
<organism evidence="4 5">
    <name type="scientific">Albidiferax ferrireducens (strain ATCC BAA-621 / DSM 15236 / T118)</name>
    <name type="common">Rhodoferax ferrireducens</name>
    <dbReference type="NCBI Taxonomy" id="338969"/>
    <lineage>
        <taxon>Bacteria</taxon>
        <taxon>Pseudomonadati</taxon>
        <taxon>Pseudomonadota</taxon>
        <taxon>Betaproteobacteria</taxon>
        <taxon>Burkholderiales</taxon>
        <taxon>Comamonadaceae</taxon>
        <taxon>Rhodoferax</taxon>
    </lineage>
</organism>
<dbReference type="AlphaFoldDB" id="Q21Q71"/>
<geneLocation type="plasmid" evidence="5">
    <name>pDSM15236</name>
</geneLocation>
<dbReference type="EMBL" id="CP000268">
    <property type="protein sequence ID" value="ABD72074.1"/>
    <property type="molecule type" value="Genomic_DNA"/>
</dbReference>
<feature type="compositionally biased region" description="Basic and acidic residues" evidence="3">
    <location>
        <begin position="183"/>
        <end position="193"/>
    </location>
</feature>
<evidence type="ECO:0000313" key="5">
    <source>
        <dbReference type="Proteomes" id="UP000008332"/>
    </source>
</evidence>
<feature type="region of interest" description="Disordered" evidence="3">
    <location>
        <begin position="174"/>
        <end position="193"/>
    </location>
</feature>
<reference evidence="5" key="1">
    <citation type="submission" date="2006-02" db="EMBL/GenBank/DDBJ databases">
        <title>Complete sequence of plasmid 1 of Rhodoferax ferrireducens DSM 15236.</title>
        <authorList>
            <person name="Copeland A."/>
            <person name="Lucas S."/>
            <person name="Lapidus A."/>
            <person name="Barry K."/>
            <person name="Detter J.C."/>
            <person name="Glavina del Rio T."/>
            <person name="Hammon N."/>
            <person name="Israni S."/>
            <person name="Pitluck S."/>
            <person name="Brettin T."/>
            <person name="Bruce D."/>
            <person name="Han C."/>
            <person name="Tapia R."/>
            <person name="Gilna P."/>
            <person name="Kiss H."/>
            <person name="Schmutz J."/>
            <person name="Larimer F."/>
            <person name="Land M."/>
            <person name="Kyrpides N."/>
            <person name="Ivanova N."/>
            <person name="Richardson P."/>
        </authorList>
    </citation>
    <scope>NUCLEOTIDE SEQUENCE [LARGE SCALE GENOMIC DNA]</scope>
    <source>
        <strain evidence="5">ATCC BAA-621 / DSM 15236 / T118</strain>
        <plasmid evidence="5">Plasmid pDSM15236</plasmid>
    </source>
</reference>
<protein>
    <recommendedName>
        <fullName evidence="6">Adenylyl-sulfate kinase</fullName>
    </recommendedName>
</protein>
<dbReference type="InterPro" id="IPR013641">
    <property type="entry name" value="KTI12/PSTK"/>
</dbReference>
<evidence type="ECO:0000256" key="3">
    <source>
        <dbReference type="SAM" id="MobiDB-lite"/>
    </source>
</evidence>
<gene>
    <name evidence="4" type="ordered locus">Rfer_4388</name>
</gene>
<dbReference type="SUPFAM" id="SSF52540">
    <property type="entry name" value="P-loop containing nucleoside triphosphate hydrolases"/>
    <property type="match status" value="1"/>
</dbReference>
<dbReference type="KEGG" id="rfr:Rfer_4388"/>
<dbReference type="RefSeq" id="WP_011458665.1">
    <property type="nucleotide sequence ID" value="NC_007901.1"/>
</dbReference>
<evidence type="ECO:0008006" key="6">
    <source>
        <dbReference type="Google" id="ProtNLM"/>
    </source>
</evidence>
<proteinExistence type="predicted"/>
<name>Q21Q71_ALBFT</name>
<keyword evidence="1" id="KW-0547">Nucleotide-binding</keyword>
<dbReference type="Pfam" id="PF08433">
    <property type="entry name" value="KTI12"/>
    <property type="match status" value="1"/>
</dbReference>
<dbReference type="OrthoDB" id="9804504at2"/>
<evidence type="ECO:0000256" key="2">
    <source>
        <dbReference type="ARBA" id="ARBA00022840"/>
    </source>
</evidence>
<dbReference type="GO" id="GO:0005524">
    <property type="term" value="F:ATP binding"/>
    <property type="evidence" value="ECO:0007669"/>
    <property type="project" value="UniProtKB-KW"/>
</dbReference>
<dbReference type="HOGENOM" id="CLU_121439_0_0_4"/>
<dbReference type="Gene3D" id="3.40.50.300">
    <property type="entry name" value="P-loop containing nucleotide triphosphate hydrolases"/>
    <property type="match status" value="1"/>
</dbReference>
<keyword evidence="2" id="KW-0067">ATP-binding</keyword>
<accession>Q21Q71</accession>
<dbReference type="Proteomes" id="UP000008332">
    <property type="component" value="Plasmid unnamed1"/>
</dbReference>
<evidence type="ECO:0000313" key="4">
    <source>
        <dbReference type="EMBL" id="ABD72074.1"/>
    </source>
</evidence>
<keyword evidence="5" id="KW-1185">Reference proteome</keyword>
<sequence>MIKVLIMGLPGAGKTTLSIELIGLLKMNRLSVGYLCADNVRAEANDWDFTTEGRRRQARRMQIKVNELQGDVVIVDALAALPESRAAIGADVLVWMDTTKTGRYADTLAGFIPPANCDFVVSELNSKKWGAILATHLLNQIERLTFMQQLHELAARGSLFKWLPHKASLDKKAAGQRAHIHQVRTDSGQHQHQ</sequence>
<keyword evidence="4" id="KW-0614">Plasmid</keyword>
<evidence type="ECO:0000256" key="1">
    <source>
        <dbReference type="ARBA" id="ARBA00022741"/>
    </source>
</evidence>